<evidence type="ECO:0000313" key="5">
    <source>
        <dbReference type="EMBL" id="NYE84027.1"/>
    </source>
</evidence>
<keyword evidence="2" id="KW-0328">Glycosyltransferase</keyword>
<proteinExistence type="inferred from homology"/>
<keyword evidence="3 5" id="KW-0808">Transferase</keyword>
<dbReference type="GO" id="GO:0016757">
    <property type="term" value="F:glycosyltransferase activity"/>
    <property type="evidence" value="ECO:0007669"/>
    <property type="project" value="UniProtKB-KW"/>
</dbReference>
<organism evidence="5 6">
    <name type="scientific">Pigmentiphaga litoralis</name>
    <dbReference type="NCBI Taxonomy" id="516702"/>
    <lineage>
        <taxon>Bacteria</taxon>
        <taxon>Pseudomonadati</taxon>
        <taxon>Pseudomonadota</taxon>
        <taxon>Betaproteobacteria</taxon>
        <taxon>Burkholderiales</taxon>
        <taxon>Alcaligenaceae</taxon>
        <taxon>Pigmentiphaga</taxon>
    </lineage>
</organism>
<accession>A0A7Y9IVV7</accession>
<dbReference type="RefSeq" id="WP_257021983.1">
    <property type="nucleotide sequence ID" value="NZ_JACBYR010000001.1"/>
</dbReference>
<gene>
    <name evidence="5" type="ORF">FHW18_003298</name>
</gene>
<evidence type="ECO:0000313" key="6">
    <source>
        <dbReference type="Proteomes" id="UP000542125"/>
    </source>
</evidence>
<dbReference type="PANTHER" id="PTHR43179">
    <property type="entry name" value="RHAMNOSYLTRANSFERASE WBBL"/>
    <property type="match status" value="1"/>
</dbReference>
<evidence type="ECO:0000259" key="4">
    <source>
        <dbReference type="Pfam" id="PF00535"/>
    </source>
</evidence>
<dbReference type="AlphaFoldDB" id="A0A7Y9IVV7"/>
<dbReference type="Gene3D" id="3.90.550.10">
    <property type="entry name" value="Spore Coat Polysaccharide Biosynthesis Protein SpsA, Chain A"/>
    <property type="match status" value="1"/>
</dbReference>
<sequence>MRQPDTMQDTPLPPTDLPKVTLVVLTYNRREVVRQTVASLKALNEAWPIVVVDNGSTDGTAEALAADHPDITLVRCPRNLGAAGRNAGVDAVRTRYVAFCDDDTCWQPGALAQAAHILDLHPDVAVVNARILVGAANEEDPTCTLMSRSPLPSEGLPGHRLLGFMAGASVMRADAYRECGGYSPKLFIGGEEMLLAYDLAARNWAMVYCAGVVTRHDPSLLRDAVRRRSLLVRNAIWIAWMRLPARDAWRETRRAWRQAVVEGHPLTTLADTLRGMPWALWHRRVVPAPVRAMQRRLALAEPAREDGGGMEGERLA</sequence>
<evidence type="ECO:0000256" key="3">
    <source>
        <dbReference type="ARBA" id="ARBA00022679"/>
    </source>
</evidence>
<keyword evidence="6" id="KW-1185">Reference proteome</keyword>
<dbReference type="Pfam" id="PF00535">
    <property type="entry name" value="Glycos_transf_2"/>
    <property type="match status" value="1"/>
</dbReference>
<dbReference type="PANTHER" id="PTHR43179:SF12">
    <property type="entry name" value="GALACTOFURANOSYLTRANSFERASE GLFT2"/>
    <property type="match status" value="1"/>
</dbReference>
<reference evidence="5 6" key="1">
    <citation type="submission" date="2020-07" db="EMBL/GenBank/DDBJ databases">
        <title>Genomic Encyclopedia of Type Strains, Phase IV (KMG-V): Genome sequencing to study the core and pangenomes of soil and plant-associated prokaryotes.</title>
        <authorList>
            <person name="Whitman W."/>
        </authorList>
    </citation>
    <scope>NUCLEOTIDE SEQUENCE [LARGE SCALE GENOMIC DNA]</scope>
    <source>
        <strain evidence="5 6">SAS40</strain>
    </source>
</reference>
<name>A0A7Y9IVV7_9BURK</name>
<dbReference type="EMBL" id="JACBYR010000001">
    <property type="protein sequence ID" value="NYE84027.1"/>
    <property type="molecule type" value="Genomic_DNA"/>
</dbReference>
<evidence type="ECO:0000256" key="2">
    <source>
        <dbReference type="ARBA" id="ARBA00022676"/>
    </source>
</evidence>
<dbReference type="InterPro" id="IPR001173">
    <property type="entry name" value="Glyco_trans_2-like"/>
</dbReference>
<evidence type="ECO:0000256" key="1">
    <source>
        <dbReference type="ARBA" id="ARBA00006739"/>
    </source>
</evidence>
<protein>
    <submittedName>
        <fullName evidence="5">GT2 family glycosyltransferase</fullName>
    </submittedName>
</protein>
<dbReference type="InterPro" id="IPR029044">
    <property type="entry name" value="Nucleotide-diphossugar_trans"/>
</dbReference>
<feature type="domain" description="Glycosyltransferase 2-like" evidence="4">
    <location>
        <begin position="22"/>
        <end position="145"/>
    </location>
</feature>
<comment type="caution">
    <text evidence="5">The sequence shown here is derived from an EMBL/GenBank/DDBJ whole genome shotgun (WGS) entry which is preliminary data.</text>
</comment>
<dbReference type="Proteomes" id="UP000542125">
    <property type="component" value="Unassembled WGS sequence"/>
</dbReference>
<dbReference type="SUPFAM" id="SSF53448">
    <property type="entry name" value="Nucleotide-diphospho-sugar transferases"/>
    <property type="match status" value="1"/>
</dbReference>
<comment type="similarity">
    <text evidence="1">Belongs to the glycosyltransferase 2 family.</text>
</comment>